<protein>
    <submittedName>
        <fullName evidence="2">Sugar phosphate isomerase/epimerase</fullName>
    </submittedName>
</protein>
<dbReference type="PANTHER" id="PTHR12110">
    <property type="entry name" value="HYDROXYPYRUVATE ISOMERASE"/>
    <property type="match status" value="1"/>
</dbReference>
<organism evidence="2 3">
    <name type="scientific">Paenibacillus phyllosphaerae</name>
    <dbReference type="NCBI Taxonomy" id="274593"/>
    <lineage>
        <taxon>Bacteria</taxon>
        <taxon>Bacillati</taxon>
        <taxon>Bacillota</taxon>
        <taxon>Bacilli</taxon>
        <taxon>Bacillales</taxon>
        <taxon>Paenibacillaceae</taxon>
        <taxon>Paenibacillus</taxon>
    </lineage>
</organism>
<dbReference type="Pfam" id="PF01261">
    <property type="entry name" value="AP_endonuc_2"/>
    <property type="match status" value="1"/>
</dbReference>
<dbReference type="InterPro" id="IPR013022">
    <property type="entry name" value="Xyl_isomerase-like_TIM-brl"/>
</dbReference>
<reference evidence="2 3" key="1">
    <citation type="submission" date="2020-08" db="EMBL/GenBank/DDBJ databases">
        <title>Genomic Encyclopedia of Type Strains, Phase III (KMG-III): the genomes of soil and plant-associated and newly described type strains.</title>
        <authorList>
            <person name="Whitman W."/>
        </authorList>
    </citation>
    <scope>NUCLEOTIDE SEQUENCE [LARGE SCALE GENOMIC DNA]</scope>
    <source>
        <strain evidence="2 3">CECT 5862</strain>
    </source>
</reference>
<evidence type="ECO:0000313" key="2">
    <source>
        <dbReference type="EMBL" id="MBB3112166.1"/>
    </source>
</evidence>
<dbReference type="Gene3D" id="3.20.20.150">
    <property type="entry name" value="Divalent-metal-dependent TIM barrel enzymes"/>
    <property type="match status" value="1"/>
</dbReference>
<proteinExistence type="predicted"/>
<sequence length="306" mass="33820">MANPVKLSIFTVATPDVTPEQLCEVAAAAGIEGIEWRCKATPEALRQEKPSFWGNNRCTLSPDAEEEEIVRFEQAAKQHGMRPIAITPYLTVGDLEATEQVFRLARRFGASMVRVGVPGYNRTRNYNELFEEGVRYLAEVESLAKDYNVKALVETHHVTIAPSAGLTHRLVSRFNPDQIGVLYDPGNMVHEGYENYRMGLELLGPYLAHVHVKNAGWSFDQTHPNASQAAGGSGAEANSLDPIAFQSSWRPIASGVVPWKQVLADLKAVGYDGWFGLEDFSSAYSTPEMLKVYATQIGTWMEELNG</sequence>
<gene>
    <name evidence="2" type="ORF">FHS18_004244</name>
</gene>
<dbReference type="GO" id="GO:0016853">
    <property type="term" value="F:isomerase activity"/>
    <property type="evidence" value="ECO:0007669"/>
    <property type="project" value="UniProtKB-KW"/>
</dbReference>
<accession>A0A7W5FPA4</accession>
<keyword evidence="3" id="KW-1185">Reference proteome</keyword>
<name>A0A7W5FPA4_9BACL</name>
<evidence type="ECO:0000313" key="3">
    <source>
        <dbReference type="Proteomes" id="UP000570361"/>
    </source>
</evidence>
<dbReference type="SUPFAM" id="SSF51658">
    <property type="entry name" value="Xylose isomerase-like"/>
    <property type="match status" value="1"/>
</dbReference>
<evidence type="ECO:0000259" key="1">
    <source>
        <dbReference type="Pfam" id="PF01261"/>
    </source>
</evidence>
<dbReference type="InterPro" id="IPR036237">
    <property type="entry name" value="Xyl_isomerase-like_sf"/>
</dbReference>
<keyword evidence="2" id="KW-0413">Isomerase</keyword>
<dbReference type="AlphaFoldDB" id="A0A7W5FPA4"/>
<feature type="domain" description="Xylose isomerase-like TIM barrel" evidence="1">
    <location>
        <begin position="24"/>
        <end position="283"/>
    </location>
</feature>
<dbReference type="InterPro" id="IPR050312">
    <property type="entry name" value="IolE/XylAMocC-like"/>
</dbReference>
<dbReference type="Proteomes" id="UP000570361">
    <property type="component" value="Unassembled WGS sequence"/>
</dbReference>
<comment type="caution">
    <text evidence="2">The sequence shown here is derived from an EMBL/GenBank/DDBJ whole genome shotgun (WGS) entry which is preliminary data.</text>
</comment>
<dbReference type="EMBL" id="JACHXK010000010">
    <property type="protein sequence ID" value="MBB3112166.1"/>
    <property type="molecule type" value="Genomic_DNA"/>
</dbReference>